<sequence length="109" mass="11813">MTAAVIVLGISLPSGVMAENTNQNVVVAQQEVQYEKMNVEDLPEAVTQAISEGYADYTLSEAYMGTDGSYKVKLTKGDEKVKVFFNASGEFLKIEQGDDQAGDEEVPVE</sequence>
<reference evidence="3" key="1">
    <citation type="submission" date="2015-07" db="EMBL/GenBank/DDBJ databases">
        <title>Genome sequencing of Sunxiuqinia dokdonensis strain SK.</title>
        <authorList>
            <person name="Ahn S."/>
            <person name="Kim B.-C."/>
        </authorList>
    </citation>
    <scope>NUCLEOTIDE SEQUENCE [LARGE SCALE GENOMIC DNA]</scope>
    <source>
        <strain evidence="3">SK</strain>
    </source>
</reference>
<dbReference type="EMBL" id="LGIA01000205">
    <property type="protein sequence ID" value="KOH42996.1"/>
    <property type="molecule type" value="Genomic_DNA"/>
</dbReference>
<accession>A0A0L8V3J1</accession>
<protein>
    <recommendedName>
        <fullName evidence="4">Beta-lactamase-inhibitor-like PepSY-like domain-containing protein</fullName>
    </recommendedName>
</protein>
<organism evidence="2 3">
    <name type="scientific">Sunxiuqinia dokdonensis</name>
    <dbReference type="NCBI Taxonomy" id="1409788"/>
    <lineage>
        <taxon>Bacteria</taxon>
        <taxon>Pseudomonadati</taxon>
        <taxon>Bacteroidota</taxon>
        <taxon>Bacteroidia</taxon>
        <taxon>Marinilabiliales</taxon>
        <taxon>Prolixibacteraceae</taxon>
        <taxon>Sunxiuqinia</taxon>
    </lineage>
</organism>
<keyword evidence="3" id="KW-1185">Reference proteome</keyword>
<evidence type="ECO:0000313" key="2">
    <source>
        <dbReference type="EMBL" id="KOH42996.1"/>
    </source>
</evidence>
<feature type="signal peptide" evidence="1">
    <location>
        <begin position="1"/>
        <end position="18"/>
    </location>
</feature>
<keyword evidence="1" id="KW-0732">Signal</keyword>
<dbReference type="AlphaFoldDB" id="A0A0L8V3J1"/>
<evidence type="ECO:0000313" key="3">
    <source>
        <dbReference type="Proteomes" id="UP000036958"/>
    </source>
</evidence>
<evidence type="ECO:0008006" key="4">
    <source>
        <dbReference type="Google" id="ProtNLM"/>
    </source>
</evidence>
<gene>
    <name evidence="2" type="ORF">NC99_42120</name>
</gene>
<evidence type="ECO:0000256" key="1">
    <source>
        <dbReference type="SAM" id="SignalP"/>
    </source>
</evidence>
<dbReference type="SUPFAM" id="SSF160574">
    <property type="entry name" value="BT0923-like"/>
    <property type="match status" value="1"/>
</dbReference>
<dbReference type="STRING" id="1409788.NC99_42120"/>
<dbReference type="Gene3D" id="3.10.450.360">
    <property type="match status" value="1"/>
</dbReference>
<feature type="chain" id="PRO_5005591178" description="Beta-lactamase-inhibitor-like PepSY-like domain-containing protein" evidence="1">
    <location>
        <begin position="19"/>
        <end position="109"/>
    </location>
</feature>
<proteinExistence type="predicted"/>
<name>A0A0L8V3J1_9BACT</name>
<dbReference type="Proteomes" id="UP000036958">
    <property type="component" value="Unassembled WGS sequence"/>
</dbReference>
<dbReference type="PATRIC" id="fig|1409788.3.peg.4301"/>
<comment type="caution">
    <text evidence="2">The sequence shown here is derived from an EMBL/GenBank/DDBJ whole genome shotgun (WGS) entry which is preliminary data.</text>
</comment>